<feature type="compositionally biased region" description="Basic and acidic residues" evidence="1">
    <location>
        <begin position="100"/>
        <end position="120"/>
    </location>
</feature>
<feature type="region of interest" description="Disordered" evidence="1">
    <location>
        <begin position="1"/>
        <end position="125"/>
    </location>
</feature>
<dbReference type="SUPFAM" id="SSF47391">
    <property type="entry name" value="Dimerization-anchoring domain of cAMP-dependent PK regulatory subunit"/>
    <property type="match status" value="1"/>
</dbReference>
<feature type="compositionally biased region" description="Polar residues" evidence="1">
    <location>
        <begin position="9"/>
        <end position="38"/>
    </location>
</feature>
<dbReference type="Pfam" id="PF17819">
    <property type="entry name" value="Tex55"/>
    <property type="match status" value="1"/>
</dbReference>
<feature type="compositionally biased region" description="Low complexity" evidence="1">
    <location>
        <begin position="47"/>
        <end position="56"/>
    </location>
</feature>
<dbReference type="Proteomes" id="UP000225706">
    <property type="component" value="Unassembled WGS sequence"/>
</dbReference>
<dbReference type="InterPro" id="IPR039879">
    <property type="entry name" value="EFC10"/>
</dbReference>
<evidence type="ECO:0000313" key="3">
    <source>
        <dbReference type="Proteomes" id="UP000225706"/>
    </source>
</evidence>
<dbReference type="AlphaFoldDB" id="A0A2B4RKU5"/>
<sequence length="198" mass="21774">MNEDEPSVFETSADNVNQTEISVSDSFTSNQINGASAHSPSRETETNEPSSTESAPGFPRGNIEASDDNDTTETPQFESRAAAMSSLNADATANSSCVTDDGKIEEKNSRPDLKESHEGELNGVQVTEESPFLQSVKYLEKHQILRLFQNFAAQIVYKRPDNPLQYLVDELEGSREEVRAHEQVPVTSKDSDTPDMTS</sequence>
<accession>A0A2B4RKU5</accession>
<dbReference type="InterPro" id="IPR040760">
    <property type="entry name" value="Tex55"/>
</dbReference>
<comment type="caution">
    <text evidence="2">The sequence shown here is derived from an EMBL/GenBank/DDBJ whole genome shotgun (WGS) entry which is preliminary data.</text>
</comment>
<dbReference type="EMBL" id="LSMT01000380">
    <property type="protein sequence ID" value="PFX19034.1"/>
    <property type="molecule type" value="Genomic_DNA"/>
</dbReference>
<evidence type="ECO:0000313" key="2">
    <source>
        <dbReference type="EMBL" id="PFX19034.1"/>
    </source>
</evidence>
<reference evidence="3" key="1">
    <citation type="journal article" date="2017" name="bioRxiv">
        <title>Comparative analysis of the genomes of Stylophora pistillata and Acropora digitifera provides evidence for extensive differences between species of corals.</title>
        <authorList>
            <person name="Voolstra C.R."/>
            <person name="Li Y."/>
            <person name="Liew Y.J."/>
            <person name="Baumgarten S."/>
            <person name="Zoccola D."/>
            <person name="Flot J.-F."/>
            <person name="Tambutte S."/>
            <person name="Allemand D."/>
            <person name="Aranda M."/>
        </authorList>
    </citation>
    <scope>NUCLEOTIDE SEQUENCE [LARGE SCALE GENOMIC DNA]</scope>
</reference>
<dbReference type="InterPro" id="IPR048377">
    <property type="entry name" value="TEX55_DD"/>
</dbReference>
<dbReference type="Gene3D" id="1.20.890.10">
    <property type="entry name" value="cAMP-dependent protein kinase regulatory subunit, dimerization-anchoring domain"/>
    <property type="match status" value="1"/>
</dbReference>
<name>A0A2B4RKU5_STYPI</name>
<dbReference type="CDD" id="cd22975">
    <property type="entry name" value="DD_TEX55"/>
    <property type="match status" value="1"/>
</dbReference>
<protein>
    <submittedName>
        <fullName evidence="2">Uncharacterized protein</fullName>
    </submittedName>
</protein>
<organism evidence="2 3">
    <name type="scientific">Stylophora pistillata</name>
    <name type="common">Smooth cauliflower coral</name>
    <dbReference type="NCBI Taxonomy" id="50429"/>
    <lineage>
        <taxon>Eukaryota</taxon>
        <taxon>Metazoa</taxon>
        <taxon>Cnidaria</taxon>
        <taxon>Anthozoa</taxon>
        <taxon>Hexacorallia</taxon>
        <taxon>Scleractinia</taxon>
        <taxon>Astrocoeniina</taxon>
        <taxon>Pocilloporidae</taxon>
        <taxon>Stylophora</taxon>
    </lineage>
</organism>
<keyword evidence="3" id="KW-1185">Reference proteome</keyword>
<evidence type="ECO:0000256" key="1">
    <source>
        <dbReference type="SAM" id="MobiDB-lite"/>
    </source>
</evidence>
<dbReference type="PANTHER" id="PTHR21847:SF1">
    <property type="entry name" value="EF-HAND CALCIUM-BINDING DOMAIN-CONTAINING PROTEIN 10"/>
    <property type="match status" value="1"/>
</dbReference>
<feature type="region of interest" description="Disordered" evidence="1">
    <location>
        <begin position="174"/>
        <end position="198"/>
    </location>
</feature>
<proteinExistence type="predicted"/>
<gene>
    <name evidence="2" type="ORF">AWC38_SpisGene16574</name>
</gene>
<dbReference type="OrthoDB" id="522106at2759"/>
<feature type="compositionally biased region" description="Polar residues" evidence="1">
    <location>
        <begin position="85"/>
        <end position="98"/>
    </location>
</feature>
<dbReference type="PANTHER" id="PTHR21847">
    <property type="entry name" value="EF-HAND CALCIUM-BINDING DOMAIN-CONTAINING PROTEIN 10"/>
    <property type="match status" value="1"/>
</dbReference>